<dbReference type="RefSeq" id="WP_073382491.1">
    <property type="nucleotide sequence ID" value="NZ_CP176625.1"/>
</dbReference>
<evidence type="ECO:0000259" key="1">
    <source>
        <dbReference type="Pfam" id="PF13173"/>
    </source>
</evidence>
<dbReference type="AlphaFoldDB" id="A0AB74EWU4"/>
<dbReference type="PANTHER" id="PTHR33295">
    <property type="entry name" value="ATPASE"/>
    <property type="match status" value="1"/>
</dbReference>
<evidence type="ECO:0000259" key="2">
    <source>
        <dbReference type="Pfam" id="PF13635"/>
    </source>
</evidence>
<evidence type="ECO:0000313" key="3">
    <source>
        <dbReference type="EMBL" id="SHL24605.1"/>
    </source>
</evidence>
<dbReference type="Gene3D" id="3.40.50.300">
    <property type="entry name" value="P-loop containing nucleotide triphosphate hydrolases"/>
    <property type="match status" value="1"/>
</dbReference>
<name>A0AB74EWU4_9FIRM</name>
<dbReference type="Pfam" id="PF13173">
    <property type="entry name" value="AAA_14"/>
    <property type="match status" value="1"/>
</dbReference>
<dbReference type="EMBL" id="FRBP01000003">
    <property type="protein sequence ID" value="SHL24605.1"/>
    <property type="molecule type" value="Genomic_DNA"/>
</dbReference>
<feature type="domain" description="AAA" evidence="1">
    <location>
        <begin position="25"/>
        <end position="154"/>
    </location>
</feature>
<evidence type="ECO:0008006" key="5">
    <source>
        <dbReference type="Google" id="ProtNLM"/>
    </source>
</evidence>
<organism evidence="3 4">
    <name type="scientific">Eubacterium callanderi</name>
    <dbReference type="NCBI Taxonomy" id="53442"/>
    <lineage>
        <taxon>Bacteria</taxon>
        <taxon>Bacillati</taxon>
        <taxon>Bacillota</taxon>
        <taxon>Clostridia</taxon>
        <taxon>Eubacteriales</taxon>
        <taxon>Eubacteriaceae</taxon>
        <taxon>Eubacterium</taxon>
    </lineage>
</organism>
<reference evidence="3 4" key="1">
    <citation type="submission" date="2016-11" db="EMBL/GenBank/DDBJ databases">
        <authorList>
            <person name="Varghese N."/>
            <person name="Submissions S."/>
        </authorList>
    </citation>
    <scope>NUCLEOTIDE SEQUENCE [LARGE SCALE GENOMIC DNA]</scope>
    <source>
        <strain evidence="3 4">FD</strain>
    </source>
</reference>
<accession>A0AB74EWU4</accession>
<dbReference type="SUPFAM" id="SSF52540">
    <property type="entry name" value="P-loop containing nucleoside triphosphate hydrolases"/>
    <property type="match status" value="1"/>
</dbReference>
<dbReference type="InterPro" id="IPR041682">
    <property type="entry name" value="AAA_14"/>
</dbReference>
<dbReference type="Proteomes" id="UP000184012">
    <property type="component" value="Unassembled WGS sequence"/>
</dbReference>
<sequence length="439" mass="51640">MLHYERKLKTRNIYLNQLIAFKDKEPVKIITGIRRCGKSSLLKLMQEYLLNSGVKQDQIIAINFESLEFQEMNYKELYEYVKKKIPTTKRAYLFFDELQRIERWEDAINSFRVDFDCDIYITGSNSYLLSSEYSTYLSGRYVEIKMYPLSFKEFIDFHGYKLKEYKTPIGEKKKRAVNENDEIVEIRDLFDAYMRYGGMPGIADVGLEQDKAMTLLDGVYSTVVVRDILEREKRRGVRQITDAELLRKIILFLADNIGNNTSLNSVSNTLVSENMIQNRERQGKPATQTIASYVGALKESYMFYDVKRFDIKGREYLRTLGKYYIVDIGLRNYLLGFRDRDRGHALENMVYFELLRRGFDVAIGKIDNLEVDFIATNANKKMYIQVTESMKNESVRERELKPLQKIHNNYKKMVITLDKALDDEYDGIQSIDVIEWLLK</sequence>
<proteinExistence type="predicted"/>
<feature type="domain" description="DUF4143" evidence="2">
    <location>
        <begin position="238"/>
        <end position="386"/>
    </location>
</feature>
<gene>
    <name evidence="3" type="ORF">SAMN04515649_103306</name>
</gene>
<dbReference type="InterPro" id="IPR027417">
    <property type="entry name" value="P-loop_NTPase"/>
</dbReference>
<comment type="caution">
    <text evidence="3">The sequence shown here is derived from an EMBL/GenBank/DDBJ whole genome shotgun (WGS) entry which is preliminary data.</text>
</comment>
<evidence type="ECO:0000313" key="4">
    <source>
        <dbReference type="Proteomes" id="UP000184012"/>
    </source>
</evidence>
<dbReference type="Pfam" id="PF13635">
    <property type="entry name" value="DUF4143"/>
    <property type="match status" value="1"/>
</dbReference>
<dbReference type="PANTHER" id="PTHR33295:SF20">
    <property type="entry name" value="ATPASE"/>
    <property type="match status" value="1"/>
</dbReference>
<dbReference type="InterPro" id="IPR025420">
    <property type="entry name" value="DUF4143"/>
</dbReference>
<protein>
    <recommendedName>
        <fullName evidence="5">ATPase</fullName>
    </recommendedName>
</protein>